<feature type="domain" description="DUF6879" evidence="1">
    <location>
        <begin position="33"/>
        <end position="193"/>
    </location>
</feature>
<evidence type="ECO:0000313" key="2">
    <source>
        <dbReference type="EMBL" id="PJE98236.1"/>
    </source>
</evidence>
<sequence length="208" mass="23553">MRDRLPPRLDRSAGEYLDLAAYQSDFAAHRRAAHGRDSWKFERRQYFEEDDASRDALRRGDWPEALRLLEDDRPELRETAAEDGRIGHTFHRVRVVEEPLTPYVQWELHSLRMQAEYGKRIRVVDAVVLREAESGGPLPEVVVLGGRVLYEVVYSGSGALEGAVRFTDPALIGGWARFVQEAYASGEDVASYFDRRVAGLPPPQLTGS</sequence>
<dbReference type="InterPro" id="IPR049244">
    <property type="entry name" value="DUF6879"/>
</dbReference>
<comment type="caution">
    <text evidence="2">The sequence shown here is derived from an EMBL/GenBank/DDBJ whole genome shotgun (WGS) entry which is preliminary data.</text>
</comment>
<name>A0A2M8M204_9ACTN</name>
<proteinExistence type="predicted"/>
<organism evidence="2 3">
    <name type="scientific">Streptomyces carminius</name>
    <dbReference type="NCBI Taxonomy" id="2665496"/>
    <lineage>
        <taxon>Bacteria</taxon>
        <taxon>Bacillati</taxon>
        <taxon>Actinomycetota</taxon>
        <taxon>Actinomycetes</taxon>
        <taxon>Kitasatosporales</taxon>
        <taxon>Streptomycetaceae</taxon>
        <taxon>Streptomyces</taxon>
    </lineage>
</organism>
<dbReference type="Proteomes" id="UP000230407">
    <property type="component" value="Unassembled WGS sequence"/>
</dbReference>
<keyword evidence="3" id="KW-1185">Reference proteome</keyword>
<dbReference type="EMBL" id="PGGW01000022">
    <property type="protein sequence ID" value="PJE98236.1"/>
    <property type="molecule type" value="Genomic_DNA"/>
</dbReference>
<gene>
    <name evidence="2" type="ORF">CUT44_08175</name>
</gene>
<dbReference type="Pfam" id="PF21806">
    <property type="entry name" value="DUF6879"/>
    <property type="match status" value="1"/>
</dbReference>
<dbReference type="RefSeq" id="WP_100201512.1">
    <property type="nucleotide sequence ID" value="NZ_PGGW01000022.1"/>
</dbReference>
<reference evidence="2 3" key="1">
    <citation type="submission" date="2017-11" db="EMBL/GenBank/DDBJ databases">
        <title>Streptomyces carmine sp. nov., a novel actinomycete isolated from Sophora alopecuroides in Xinjiang, China.</title>
        <authorList>
            <person name="Wang Y."/>
            <person name="Luo X."/>
            <person name="Wan C."/>
            <person name="Zhang L."/>
        </authorList>
    </citation>
    <scope>NUCLEOTIDE SEQUENCE [LARGE SCALE GENOMIC DNA]</scope>
    <source>
        <strain evidence="2 3">TRM SA0054</strain>
    </source>
</reference>
<evidence type="ECO:0000259" key="1">
    <source>
        <dbReference type="Pfam" id="PF21806"/>
    </source>
</evidence>
<protein>
    <recommendedName>
        <fullName evidence="1">DUF6879 domain-containing protein</fullName>
    </recommendedName>
</protein>
<dbReference type="AlphaFoldDB" id="A0A2M8M204"/>
<accession>A0A2M8M204</accession>
<evidence type="ECO:0000313" key="3">
    <source>
        <dbReference type="Proteomes" id="UP000230407"/>
    </source>
</evidence>